<evidence type="ECO:0000256" key="1">
    <source>
        <dbReference type="SAM" id="MobiDB-lite"/>
    </source>
</evidence>
<accession>A0A9P0QPJ7</accession>
<dbReference type="Proteomes" id="UP000837801">
    <property type="component" value="Unassembled WGS sequence"/>
</dbReference>
<feature type="compositionally biased region" description="Low complexity" evidence="1">
    <location>
        <begin position="724"/>
        <end position="733"/>
    </location>
</feature>
<organism evidence="3 4">
    <name type="scientific">[Candida] railenensis</name>
    <dbReference type="NCBI Taxonomy" id="45579"/>
    <lineage>
        <taxon>Eukaryota</taxon>
        <taxon>Fungi</taxon>
        <taxon>Dikarya</taxon>
        <taxon>Ascomycota</taxon>
        <taxon>Saccharomycotina</taxon>
        <taxon>Pichiomycetes</taxon>
        <taxon>Debaryomycetaceae</taxon>
        <taxon>Kurtzmaniella</taxon>
    </lineage>
</organism>
<sequence>MPFTIPTPSFLRRSGSSSSLSSPKKNKSHKIKINVETATQQQQPSPSPSPTNSELSSSTSLFTKGAVKSNQSNSSNSNLNVFPKQREAITPPPLSIPKLNTSNLSGSGSSNTTKFPSSPRSRQLSDRVRAAPSSLVRQSRSYSNSINSFSYMNDNSDPNLSSPKKFKSHQSHSQSPRKVSGHELIKSNKQMMDTLPPELQPVVTLINAQKLRTYAVGTFQVPGIDEHGQRVWIEVEGKLTGNELAIWRPSEEEFLVDMADEFKPRYINLTDVKLEWGAKDYEYDLKISQTFDEAFLIKFNEPEDLNVWSAAICLSNLEYTSLNEAFTAVILSLKGSKLSDIHILLSQKKRFAKNEWCNLRIPQISSKWLKLYVSIIPQEGKKKNGRIEIYLNEKMSKKNLILYVSKLHDVYNVYPEQPNMIDFNTIMKLDGEIHINKNFQYLFEKNSAANIDALSPPSRVSSFAFKSHSRTGSGSSFSSVGGFPRSTTTSSFFSNAPSPTKESFAPSSPSSGLFKKADLSSKYAVTNCLYLMPVTHPGVSGMETMIRNFIDIIDAFKLFGRPSHLYSDKTDKRSMLFALPSLPHYKYLSMEEAVQIVKKSFKVASQENWEGHEWRNAFKSFINDLQLTNGFKGHGDLYRLYESFDNLQIDDVDYGISSVMGSPQIKLPNSSVMPEFETGSDENVTSPHPLANQQDRDSIIDTYLSEPTYSLQNSGGSGTNLYDEPSSGSGLGSPLEFSEKLKAAAHKASSTNIAAQAQAGSEHPYYYMVNQSAELNKV</sequence>
<evidence type="ECO:0000313" key="3">
    <source>
        <dbReference type="EMBL" id="CAH2352141.1"/>
    </source>
</evidence>
<gene>
    <name evidence="3" type="ORF">CLIB1423_05S06568</name>
</gene>
<dbReference type="Pfam" id="PF25381">
    <property type="entry name" value="PH_26"/>
    <property type="match status" value="2"/>
</dbReference>
<feature type="compositionally biased region" description="Low complexity" evidence="1">
    <location>
        <begin position="99"/>
        <end position="113"/>
    </location>
</feature>
<dbReference type="AlphaFoldDB" id="A0A9P0QPJ7"/>
<feature type="region of interest" description="Disordered" evidence="1">
    <location>
        <begin position="1"/>
        <end position="58"/>
    </location>
</feature>
<dbReference type="InterPro" id="IPR058155">
    <property type="entry name" value="Skg3/CAF120-like_PH"/>
</dbReference>
<feature type="region of interest" description="Disordered" evidence="1">
    <location>
        <begin position="88"/>
        <end position="181"/>
    </location>
</feature>
<feature type="region of interest" description="Disordered" evidence="1">
    <location>
        <begin position="711"/>
        <end position="733"/>
    </location>
</feature>
<evidence type="ECO:0000259" key="2">
    <source>
        <dbReference type="Pfam" id="PF25381"/>
    </source>
</evidence>
<feature type="compositionally biased region" description="Low complexity" evidence="1">
    <location>
        <begin position="14"/>
        <end position="23"/>
    </location>
</feature>
<dbReference type="EMBL" id="CAKXYY010000005">
    <property type="protein sequence ID" value="CAH2352141.1"/>
    <property type="molecule type" value="Genomic_DNA"/>
</dbReference>
<keyword evidence="4" id="KW-1185">Reference proteome</keyword>
<feature type="region of interest" description="Disordered" evidence="1">
    <location>
        <begin position="673"/>
        <end position="694"/>
    </location>
</feature>
<protein>
    <recommendedName>
        <fullName evidence="2">Skg3/CAF120-like PH-like domain-containing protein</fullName>
    </recommendedName>
</protein>
<proteinExistence type="predicted"/>
<feature type="domain" description="Skg3/CAF120-like PH-like" evidence="2">
    <location>
        <begin position="338"/>
        <end position="438"/>
    </location>
</feature>
<comment type="caution">
    <text evidence="3">The sequence shown here is derived from an EMBL/GenBank/DDBJ whole genome shotgun (WGS) entry which is preliminary data.</text>
</comment>
<reference evidence="3" key="1">
    <citation type="submission" date="2022-03" db="EMBL/GenBank/DDBJ databases">
        <authorList>
            <person name="Legras J.-L."/>
            <person name="Devillers H."/>
            <person name="Grondin C."/>
        </authorList>
    </citation>
    <scope>NUCLEOTIDE SEQUENCE</scope>
    <source>
        <strain evidence="3">CLIB 1423</strain>
    </source>
</reference>
<name>A0A9P0QPJ7_9ASCO</name>
<feature type="compositionally biased region" description="Low complexity" evidence="1">
    <location>
        <begin position="37"/>
        <end position="58"/>
    </location>
</feature>
<dbReference type="OrthoDB" id="5563754at2759"/>
<feature type="region of interest" description="Disordered" evidence="1">
    <location>
        <begin position="491"/>
        <end position="511"/>
    </location>
</feature>
<feature type="compositionally biased region" description="Low complexity" evidence="1">
    <location>
        <begin position="139"/>
        <end position="151"/>
    </location>
</feature>
<feature type="compositionally biased region" description="Low complexity" evidence="1">
    <location>
        <begin position="491"/>
        <end position="500"/>
    </location>
</feature>
<evidence type="ECO:0000313" key="4">
    <source>
        <dbReference type="Proteomes" id="UP000837801"/>
    </source>
</evidence>
<feature type="domain" description="Skg3/CAF120-like PH-like" evidence="2">
    <location>
        <begin position="526"/>
        <end position="577"/>
    </location>
</feature>